<dbReference type="AlphaFoldDB" id="F1TDH2"/>
<dbReference type="FunFam" id="1.20.140.10:FF:000004">
    <property type="entry name" value="Acyl-CoA dehydrogenase FadE25"/>
    <property type="match status" value="1"/>
</dbReference>
<dbReference type="Pfam" id="PF02771">
    <property type="entry name" value="Acyl-CoA_dh_N"/>
    <property type="match status" value="1"/>
</dbReference>
<dbReference type="SUPFAM" id="SSF56645">
    <property type="entry name" value="Acyl-CoA dehydrogenase NM domain-like"/>
    <property type="match status" value="1"/>
</dbReference>
<dbReference type="InterPro" id="IPR006091">
    <property type="entry name" value="Acyl-CoA_Oxase/DH_mid-dom"/>
</dbReference>
<comment type="caution">
    <text evidence="9">The sequence shown here is derived from an EMBL/GenBank/DDBJ whole genome shotgun (WGS) entry which is preliminary data.</text>
</comment>
<dbReference type="Gene3D" id="1.20.140.10">
    <property type="entry name" value="Butyryl-CoA Dehydrogenase, subunit A, domain 3"/>
    <property type="match status" value="1"/>
</dbReference>
<evidence type="ECO:0000313" key="10">
    <source>
        <dbReference type="Proteomes" id="UP000003860"/>
    </source>
</evidence>
<dbReference type="GO" id="GO:0050660">
    <property type="term" value="F:flavin adenine dinucleotide binding"/>
    <property type="evidence" value="ECO:0007669"/>
    <property type="project" value="InterPro"/>
</dbReference>
<evidence type="ECO:0000259" key="7">
    <source>
        <dbReference type="Pfam" id="PF02770"/>
    </source>
</evidence>
<gene>
    <name evidence="9" type="ORF">Cpap_1804</name>
</gene>
<dbReference type="EMBL" id="ACXX02000007">
    <property type="protein sequence ID" value="EGD47610.1"/>
    <property type="molecule type" value="Genomic_DNA"/>
</dbReference>
<dbReference type="InterPro" id="IPR036250">
    <property type="entry name" value="AcylCo_DH-like_C"/>
</dbReference>
<organism evidence="9 10">
    <name type="scientific">Ruminiclostridium papyrosolvens DSM 2782</name>
    <dbReference type="NCBI Taxonomy" id="588581"/>
    <lineage>
        <taxon>Bacteria</taxon>
        <taxon>Bacillati</taxon>
        <taxon>Bacillota</taxon>
        <taxon>Clostridia</taxon>
        <taxon>Eubacteriales</taxon>
        <taxon>Oscillospiraceae</taxon>
        <taxon>Ruminiclostridium</taxon>
    </lineage>
</organism>
<evidence type="ECO:0000259" key="8">
    <source>
        <dbReference type="Pfam" id="PF02771"/>
    </source>
</evidence>
<evidence type="ECO:0000256" key="4">
    <source>
        <dbReference type="ARBA" id="ARBA00022827"/>
    </source>
</evidence>
<dbReference type="OrthoDB" id="9802447at2"/>
<comment type="cofactor">
    <cofactor evidence="1 5">
        <name>FAD</name>
        <dbReference type="ChEBI" id="CHEBI:57692"/>
    </cofactor>
</comment>
<dbReference type="InterPro" id="IPR009075">
    <property type="entry name" value="AcylCo_DH/oxidase_C"/>
</dbReference>
<dbReference type="Pfam" id="PF02770">
    <property type="entry name" value="Acyl-CoA_dh_M"/>
    <property type="match status" value="1"/>
</dbReference>
<dbReference type="PANTHER" id="PTHR43884:SF12">
    <property type="entry name" value="ISOVALERYL-COA DEHYDROGENASE, MITOCHONDRIAL-RELATED"/>
    <property type="match status" value="1"/>
</dbReference>
<dbReference type="InterPro" id="IPR009100">
    <property type="entry name" value="AcylCoA_DH/oxidase_NM_dom_sf"/>
</dbReference>
<dbReference type="PANTHER" id="PTHR43884">
    <property type="entry name" value="ACYL-COA DEHYDROGENASE"/>
    <property type="match status" value="1"/>
</dbReference>
<evidence type="ECO:0000259" key="6">
    <source>
        <dbReference type="Pfam" id="PF00441"/>
    </source>
</evidence>
<dbReference type="RefSeq" id="WP_004619556.1">
    <property type="nucleotide sequence ID" value="NZ_ACXX02000007.1"/>
</dbReference>
<keyword evidence="5" id="KW-0560">Oxidoreductase</keyword>
<dbReference type="PIRSF" id="PIRSF016578">
    <property type="entry name" value="HsaA"/>
    <property type="match status" value="1"/>
</dbReference>
<dbReference type="eggNOG" id="COG1960">
    <property type="taxonomic scope" value="Bacteria"/>
</dbReference>
<dbReference type="Gene3D" id="2.40.110.10">
    <property type="entry name" value="Butyryl-CoA Dehydrogenase, subunit A, domain 2"/>
    <property type="match status" value="1"/>
</dbReference>
<dbReference type="InterPro" id="IPR037069">
    <property type="entry name" value="AcylCoA_DH/ox_N_sf"/>
</dbReference>
<proteinExistence type="inferred from homology"/>
<dbReference type="SUPFAM" id="SSF47203">
    <property type="entry name" value="Acyl-CoA dehydrogenase C-terminal domain-like"/>
    <property type="match status" value="1"/>
</dbReference>
<sequence length="383" mass="42213">MEENIKQNNIILEAREFASNEIRPFAGEFEENGGIPRELINKMAQKGYLAASLPEKYGGLALNPVDYGFFTEEIGKACASTRSILTVHTSLVGETILRWGNEQQKDYWLPLMAKGEKLAAFALSEPDVGSNAKGVQTSYVKQGDKYILNGRKKWITLGGIADVFIVIASEQGKITAFLVERSFPGVSTSLIKGMLSGKASYISEIQLDNVEVPEENVLGKVGNAFEYVVATALDHGRYSIAWAGVGIAQEALDAMVTYSRNRTQFGEKLRSFQLVRGMIGDAVTKIHAARALCIRAGEMRQQRDSDAIVETTIAKYFTSKVAMEVANDAVQIHGGNGCCSGYPVERLFREARVLEIIEGTSQLQQEIIANFGLTKYYKRKKLK</sequence>
<accession>F1TDH2</accession>
<reference evidence="9" key="1">
    <citation type="submission" date="2009-07" db="EMBL/GenBank/DDBJ databases">
        <authorList>
            <consortium name="US DOE Joint Genome Institute (JGI-PGF)"/>
            <person name="Lucas S."/>
            <person name="Copeland A."/>
            <person name="Lapidus A."/>
            <person name="Glavina del Rio T."/>
            <person name="Tice H."/>
            <person name="Bruce D."/>
            <person name="Goodwin L."/>
            <person name="Pitluck S."/>
            <person name="Larimer F."/>
            <person name="Land M.L."/>
            <person name="Mouttaki H."/>
            <person name="He Z."/>
            <person name="Zhou J."/>
            <person name="Hemme C.L."/>
        </authorList>
    </citation>
    <scope>NUCLEOTIDE SEQUENCE [LARGE SCALE GENOMIC DNA]</scope>
    <source>
        <strain evidence="9">DSM 2782</strain>
    </source>
</reference>
<comment type="similarity">
    <text evidence="2 5">Belongs to the acyl-CoA dehydrogenase family.</text>
</comment>
<dbReference type="InterPro" id="IPR013786">
    <property type="entry name" value="AcylCoA_DH/ox_N"/>
</dbReference>
<dbReference type="Pfam" id="PF00441">
    <property type="entry name" value="Acyl-CoA_dh_1"/>
    <property type="match status" value="1"/>
</dbReference>
<evidence type="ECO:0000256" key="3">
    <source>
        <dbReference type="ARBA" id="ARBA00022630"/>
    </source>
</evidence>
<feature type="domain" description="Acyl-CoA oxidase/dehydrogenase middle" evidence="7">
    <location>
        <begin position="120"/>
        <end position="210"/>
    </location>
</feature>
<dbReference type="GO" id="GO:0003995">
    <property type="term" value="F:acyl-CoA dehydrogenase activity"/>
    <property type="evidence" value="ECO:0007669"/>
    <property type="project" value="TreeGrafter"/>
</dbReference>
<dbReference type="InterPro" id="IPR046373">
    <property type="entry name" value="Acyl-CoA_Oxase/DH_mid-dom_sf"/>
</dbReference>
<reference evidence="9" key="2">
    <citation type="submission" date="2011-01" db="EMBL/GenBank/DDBJ databases">
        <title>The Non-contiguous Finished genome of Clostridium papyrosolvens.</title>
        <authorList>
            <person name="Lucas S."/>
            <person name="Copeland A."/>
            <person name="Lapidus A."/>
            <person name="Cheng J.-F."/>
            <person name="Goodwin L."/>
            <person name="Pitluck S."/>
            <person name="Misra M."/>
            <person name="Chertkov O."/>
            <person name="Detter J.C."/>
            <person name="Han C."/>
            <person name="Tapia R."/>
            <person name="Land M."/>
            <person name="Hauser L."/>
            <person name="Kyrpides N."/>
            <person name="Ivanova N."/>
            <person name="Pagani I."/>
            <person name="Mouttaki H."/>
            <person name="He Z."/>
            <person name="Zhou J."/>
            <person name="Hemme C.L."/>
            <person name="Woyke T."/>
        </authorList>
    </citation>
    <scope>NUCLEOTIDE SEQUENCE [LARGE SCALE GENOMIC DNA]</scope>
    <source>
        <strain evidence="9">DSM 2782</strain>
    </source>
</reference>
<dbReference type="Gene3D" id="1.10.540.10">
    <property type="entry name" value="Acyl-CoA dehydrogenase/oxidase, N-terminal domain"/>
    <property type="match status" value="1"/>
</dbReference>
<dbReference type="Proteomes" id="UP000003860">
    <property type="component" value="Unassembled WGS sequence"/>
</dbReference>
<keyword evidence="3 5" id="KW-0285">Flavoprotein</keyword>
<name>F1TDH2_9FIRM</name>
<keyword evidence="4 5" id="KW-0274">FAD</keyword>
<evidence type="ECO:0000256" key="2">
    <source>
        <dbReference type="ARBA" id="ARBA00009347"/>
    </source>
</evidence>
<feature type="domain" description="Acyl-CoA dehydrogenase/oxidase C-terminal" evidence="6">
    <location>
        <begin position="228"/>
        <end position="370"/>
    </location>
</feature>
<keyword evidence="10" id="KW-1185">Reference proteome</keyword>
<dbReference type="STRING" id="588581.Cpap_1804"/>
<evidence type="ECO:0000313" key="9">
    <source>
        <dbReference type="EMBL" id="EGD47610.1"/>
    </source>
</evidence>
<evidence type="ECO:0000256" key="5">
    <source>
        <dbReference type="RuleBase" id="RU362125"/>
    </source>
</evidence>
<protein>
    <submittedName>
        <fullName evidence="9">Acyl-CoA dehydrogenase domain-containing protein</fullName>
    </submittedName>
</protein>
<evidence type="ECO:0000256" key="1">
    <source>
        <dbReference type="ARBA" id="ARBA00001974"/>
    </source>
</evidence>
<feature type="domain" description="Acyl-CoA dehydrogenase/oxidase N-terminal" evidence="8">
    <location>
        <begin position="7"/>
        <end position="116"/>
    </location>
</feature>